<dbReference type="AlphaFoldDB" id="A0A9N9J307"/>
<keyword evidence="1" id="KW-0175">Coiled coil</keyword>
<sequence>KPELFLPSIIIWGIQVAINTVMVLVIVIYIMRPTEEELEKMRNEFNAEKKKQLDMQIDNAKANYIEETDNTSISDVMSLNVPDVPNQEDSGQSLNEITNELSENEKILKTIGQDLVNTENISLIIKDIFEDGKLFNDSDKISSDIQSKIIDKRSEILHNISIKISKKFYVNTILSAEISPEIQLKTLEKEPKKLQLTTKINLLKKIKYPMIEKIIFAEIHIDAAIMSLKELFNNLLER</sequence>
<evidence type="ECO:0000313" key="4">
    <source>
        <dbReference type="Proteomes" id="UP000789508"/>
    </source>
</evidence>
<evidence type="ECO:0000256" key="2">
    <source>
        <dbReference type="SAM" id="Phobius"/>
    </source>
</evidence>
<reference evidence="3" key="1">
    <citation type="submission" date="2021-06" db="EMBL/GenBank/DDBJ databases">
        <authorList>
            <person name="Kallberg Y."/>
            <person name="Tangrot J."/>
            <person name="Rosling A."/>
        </authorList>
    </citation>
    <scope>NUCLEOTIDE SEQUENCE</scope>
    <source>
        <strain evidence="3">FL130A</strain>
    </source>
</reference>
<dbReference type="OrthoDB" id="10678524at2759"/>
<keyword evidence="2" id="KW-0812">Transmembrane</keyword>
<organism evidence="3 4">
    <name type="scientific">Ambispora leptoticha</name>
    <dbReference type="NCBI Taxonomy" id="144679"/>
    <lineage>
        <taxon>Eukaryota</taxon>
        <taxon>Fungi</taxon>
        <taxon>Fungi incertae sedis</taxon>
        <taxon>Mucoromycota</taxon>
        <taxon>Glomeromycotina</taxon>
        <taxon>Glomeromycetes</taxon>
        <taxon>Archaeosporales</taxon>
        <taxon>Ambisporaceae</taxon>
        <taxon>Ambispora</taxon>
    </lineage>
</organism>
<feature type="non-terminal residue" evidence="3">
    <location>
        <position position="238"/>
    </location>
</feature>
<feature type="coiled-coil region" evidence="1">
    <location>
        <begin position="31"/>
        <end position="70"/>
    </location>
</feature>
<feature type="non-terminal residue" evidence="3">
    <location>
        <position position="1"/>
    </location>
</feature>
<dbReference type="EMBL" id="CAJVPS010045774">
    <property type="protein sequence ID" value="CAG8760028.1"/>
    <property type="molecule type" value="Genomic_DNA"/>
</dbReference>
<name>A0A9N9J307_9GLOM</name>
<keyword evidence="4" id="KW-1185">Reference proteome</keyword>
<keyword evidence="2" id="KW-0472">Membrane</keyword>
<evidence type="ECO:0000256" key="1">
    <source>
        <dbReference type="SAM" id="Coils"/>
    </source>
</evidence>
<feature type="transmembrane region" description="Helical" evidence="2">
    <location>
        <begin position="6"/>
        <end position="31"/>
    </location>
</feature>
<comment type="caution">
    <text evidence="3">The sequence shown here is derived from an EMBL/GenBank/DDBJ whole genome shotgun (WGS) entry which is preliminary data.</text>
</comment>
<proteinExistence type="predicted"/>
<evidence type="ECO:0000313" key="3">
    <source>
        <dbReference type="EMBL" id="CAG8760028.1"/>
    </source>
</evidence>
<protein>
    <submittedName>
        <fullName evidence="3">6513_t:CDS:1</fullName>
    </submittedName>
</protein>
<keyword evidence="2" id="KW-1133">Transmembrane helix</keyword>
<dbReference type="Proteomes" id="UP000789508">
    <property type="component" value="Unassembled WGS sequence"/>
</dbReference>
<accession>A0A9N9J307</accession>
<gene>
    <name evidence="3" type="ORF">ALEPTO_LOCUS13643</name>
</gene>